<dbReference type="PANTHER" id="PTHR42951:SF4">
    <property type="entry name" value="ACYL-COENZYME A THIOESTERASE MBLAC2"/>
    <property type="match status" value="1"/>
</dbReference>
<dbReference type="Pfam" id="PF00753">
    <property type="entry name" value="Lactamase_B"/>
    <property type="match status" value="1"/>
</dbReference>
<comment type="caution">
    <text evidence="3">The sequence shown here is derived from an EMBL/GenBank/DDBJ whole genome shotgun (WGS) entry which is preliminary data.</text>
</comment>
<evidence type="ECO:0000313" key="3">
    <source>
        <dbReference type="EMBL" id="MFD0764606.1"/>
    </source>
</evidence>
<evidence type="ECO:0000313" key="4">
    <source>
        <dbReference type="Proteomes" id="UP001597073"/>
    </source>
</evidence>
<reference evidence="4" key="1">
    <citation type="journal article" date="2019" name="Int. J. Syst. Evol. Microbiol.">
        <title>The Global Catalogue of Microorganisms (GCM) 10K type strain sequencing project: providing services to taxonomists for standard genome sequencing and annotation.</title>
        <authorList>
            <consortium name="The Broad Institute Genomics Platform"/>
            <consortium name="The Broad Institute Genome Sequencing Center for Infectious Disease"/>
            <person name="Wu L."/>
            <person name="Ma J."/>
        </authorList>
    </citation>
    <scope>NUCLEOTIDE SEQUENCE [LARGE SCALE GENOMIC DNA]</scope>
    <source>
        <strain evidence="4">CCUG 60742</strain>
    </source>
</reference>
<dbReference type="InterPro" id="IPR050855">
    <property type="entry name" value="NDM-1-like"/>
</dbReference>
<dbReference type="InterPro" id="IPR036866">
    <property type="entry name" value="RibonucZ/Hydroxyglut_hydro"/>
</dbReference>
<name>A0ABW2ZEI0_9SPHI</name>
<dbReference type="InterPro" id="IPR001279">
    <property type="entry name" value="Metallo-B-lactamas"/>
</dbReference>
<dbReference type="PROSITE" id="PS51318">
    <property type="entry name" value="TAT"/>
    <property type="match status" value="1"/>
</dbReference>
<gene>
    <name evidence="3" type="ORF">ACFQZI_07055</name>
</gene>
<dbReference type="SMART" id="SM00849">
    <property type="entry name" value="Lactamase_B"/>
    <property type="match status" value="1"/>
</dbReference>
<organism evidence="3 4">
    <name type="scientific">Mucilaginibacter lutimaris</name>
    <dbReference type="NCBI Taxonomy" id="931629"/>
    <lineage>
        <taxon>Bacteria</taxon>
        <taxon>Pseudomonadati</taxon>
        <taxon>Bacteroidota</taxon>
        <taxon>Sphingobacteriia</taxon>
        <taxon>Sphingobacteriales</taxon>
        <taxon>Sphingobacteriaceae</taxon>
        <taxon>Mucilaginibacter</taxon>
    </lineage>
</organism>
<dbReference type="Gene3D" id="3.60.15.10">
    <property type="entry name" value="Ribonuclease Z/Hydroxyacylglutathione hydrolase-like"/>
    <property type="match status" value="1"/>
</dbReference>
<proteinExistence type="inferred from homology"/>
<accession>A0ABW2ZEI0</accession>
<evidence type="ECO:0000259" key="2">
    <source>
        <dbReference type="SMART" id="SM00849"/>
    </source>
</evidence>
<sequence>METNTNQLNRRQFITSAGLLSGMLMLAPGDLFAQKGSPVTMIIEEARKSAVKATKLRGNLTLLEGSGGNIILSAGEKGNLMVDAGIDVSREKIKAKIAEINQVPLQLLINTHWHFDHASGNEWLNKDGAQIIAHKNTAKWLGQTTRVDDWNYTFPPAPANAVPSKVFDQEYELTFEDQVIRLKHYAPAHTDSDISVYFPDTDTLHVADTWWNGYYPFIDYNTGGSIQGMIKAADENVKTASENTLVVPGHGPIGKKADLLRYRDMLVNIETIVAKLKKSGMPLTDVINARPTKAYDEQWGKFVIGPDFFTALVYKGLD</sequence>
<evidence type="ECO:0000256" key="1">
    <source>
        <dbReference type="ARBA" id="ARBA00005250"/>
    </source>
</evidence>
<keyword evidence="4" id="KW-1185">Reference proteome</keyword>
<dbReference type="InterPro" id="IPR006311">
    <property type="entry name" value="TAT_signal"/>
</dbReference>
<dbReference type="EMBL" id="JBHTIA010000003">
    <property type="protein sequence ID" value="MFD0764606.1"/>
    <property type="molecule type" value="Genomic_DNA"/>
</dbReference>
<comment type="similarity">
    <text evidence="1">Belongs to the metallo-beta-lactamase superfamily. Class-B beta-lactamase family.</text>
</comment>
<dbReference type="Proteomes" id="UP001597073">
    <property type="component" value="Unassembled WGS sequence"/>
</dbReference>
<dbReference type="SUPFAM" id="SSF56281">
    <property type="entry name" value="Metallo-hydrolase/oxidoreductase"/>
    <property type="match status" value="1"/>
</dbReference>
<feature type="domain" description="Metallo-beta-lactamase" evidence="2">
    <location>
        <begin position="67"/>
        <end position="250"/>
    </location>
</feature>
<dbReference type="CDD" id="cd16282">
    <property type="entry name" value="metallo-hydrolase-like_MBL-fold"/>
    <property type="match status" value="1"/>
</dbReference>
<dbReference type="PANTHER" id="PTHR42951">
    <property type="entry name" value="METALLO-BETA-LACTAMASE DOMAIN-CONTAINING"/>
    <property type="match status" value="1"/>
</dbReference>
<protein>
    <submittedName>
        <fullName evidence="3">MBL fold metallo-hydrolase</fullName>
    </submittedName>
</protein>
<dbReference type="RefSeq" id="WP_377140319.1">
    <property type="nucleotide sequence ID" value="NZ_JBHTIA010000003.1"/>
</dbReference>